<dbReference type="AlphaFoldDB" id="A0A2T7G038"/>
<organism evidence="2 3">
    <name type="scientific">Thalassorhabdomicrobium marinisediminis</name>
    <dbReference type="NCBI Taxonomy" id="2170577"/>
    <lineage>
        <taxon>Bacteria</taxon>
        <taxon>Pseudomonadati</taxon>
        <taxon>Pseudomonadota</taxon>
        <taxon>Alphaproteobacteria</taxon>
        <taxon>Rhodobacterales</taxon>
        <taxon>Paracoccaceae</taxon>
        <taxon>Thalassorhabdomicrobium</taxon>
    </lineage>
</organism>
<feature type="transmembrane region" description="Helical" evidence="1">
    <location>
        <begin position="69"/>
        <end position="88"/>
    </location>
</feature>
<name>A0A2T7G038_9RHOB</name>
<feature type="transmembrane region" description="Helical" evidence="1">
    <location>
        <begin position="38"/>
        <end position="57"/>
    </location>
</feature>
<sequence length="182" mass="20198">MKEALEFLQRNWWLLLLRGLAAIAFGVAAFVWPGLTLSLLVMLFGAYILFDGIVGTVDAIRYRDQMDNWLFWLFEGVLGIVVGLLMLFMPAVTAFFLVILIAVWSILGGVLRIVAAVQLRKKIEGEWLLILSGVLSILFGIAVIALPYAGLVSIAWLIGFWAVVFGILFVVLAFRLRKAGQP</sequence>
<reference evidence="2 3" key="1">
    <citation type="submission" date="2018-04" db="EMBL/GenBank/DDBJ databases">
        <title>Pelagivirga bohaiensis gen. nov., sp. nov., a bacterium isolated from the Bohai Sea.</title>
        <authorList>
            <person name="Ji X."/>
        </authorList>
    </citation>
    <scope>NUCLEOTIDE SEQUENCE [LARGE SCALE GENOMIC DNA]</scope>
    <source>
        <strain evidence="2 3">BH-SD16</strain>
    </source>
</reference>
<dbReference type="Proteomes" id="UP000244817">
    <property type="component" value="Unassembled WGS sequence"/>
</dbReference>
<dbReference type="EMBL" id="QCYG01000002">
    <property type="protein sequence ID" value="PVA07779.1"/>
    <property type="molecule type" value="Genomic_DNA"/>
</dbReference>
<protein>
    <recommendedName>
        <fullName evidence="4">HdeD family acid-resistance protein</fullName>
    </recommendedName>
</protein>
<dbReference type="InterPro" id="IPR005325">
    <property type="entry name" value="DUF308_memb"/>
</dbReference>
<keyword evidence="1" id="KW-1133">Transmembrane helix</keyword>
<evidence type="ECO:0008006" key="4">
    <source>
        <dbReference type="Google" id="ProtNLM"/>
    </source>
</evidence>
<feature type="transmembrane region" description="Helical" evidence="1">
    <location>
        <begin position="127"/>
        <end position="148"/>
    </location>
</feature>
<feature type="transmembrane region" description="Helical" evidence="1">
    <location>
        <begin position="94"/>
        <end position="115"/>
    </location>
</feature>
<keyword evidence="3" id="KW-1185">Reference proteome</keyword>
<gene>
    <name evidence="2" type="ORF">DC363_03930</name>
</gene>
<dbReference type="Pfam" id="PF03729">
    <property type="entry name" value="DUF308"/>
    <property type="match status" value="2"/>
</dbReference>
<dbReference type="PANTHER" id="PTHR34989:SF1">
    <property type="entry name" value="PROTEIN HDED"/>
    <property type="match status" value="1"/>
</dbReference>
<evidence type="ECO:0000256" key="1">
    <source>
        <dbReference type="SAM" id="Phobius"/>
    </source>
</evidence>
<comment type="caution">
    <text evidence="2">The sequence shown here is derived from an EMBL/GenBank/DDBJ whole genome shotgun (WGS) entry which is preliminary data.</text>
</comment>
<proteinExistence type="predicted"/>
<evidence type="ECO:0000313" key="3">
    <source>
        <dbReference type="Proteomes" id="UP000244817"/>
    </source>
</evidence>
<feature type="transmembrane region" description="Helical" evidence="1">
    <location>
        <begin position="12"/>
        <end position="32"/>
    </location>
</feature>
<dbReference type="InterPro" id="IPR052712">
    <property type="entry name" value="Acid_resist_chaperone_HdeD"/>
</dbReference>
<keyword evidence="1" id="KW-0812">Transmembrane</keyword>
<keyword evidence="1" id="KW-0472">Membrane</keyword>
<dbReference type="PANTHER" id="PTHR34989">
    <property type="entry name" value="PROTEIN HDED"/>
    <property type="match status" value="1"/>
</dbReference>
<dbReference type="GO" id="GO:0005886">
    <property type="term" value="C:plasma membrane"/>
    <property type="evidence" value="ECO:0007669"/>
    <property type="project" value="TreeGrafter"/>
</dbReference>
<feature type="transmembrane region" description="Helical" evidence="1">
    <location>
        <begin position="154"/>
        <end position="174"/>
    </location>
</feature>
<accession>A0A2T7G038</accession>
<dbReference type="OrthoDB" id="193343at2"/>
<evidence type="ECO:0000313" key="2">
    <source>
        <dbReference type="EMBL" id="PVA07779.1"/>
    </source>
</evidence>